<gene>
    <name evidence="1" type="ORF">ACM01_24695</name>
</gene>
<protein>
    <recommendedName>
        <fullName evidence="3">FomB family phosphonate monophosphate kinase</fullName>
    </recommendedName>
</protein>
<dbReference type="RefSeq" id="WP_048583538.1">
    <property type="nucleotide sequence ID" value="NZ_LFNT01000030.1"/>
</dbReference>
<dbReference type="OrthoDB" id="4091047at2"/>
<reference evidence="1 2" key="1">
    <citation type="submission" date="2015-06" db="EMBL/GenBank/DDBJ databases">
        <authorList>
            <person name="Ju K.-S."/>
            <person name="Doroghazi J.R."/>
            <person name="Metcalf W.W."/>
        </authorList>
    </citation>
    <scope>NUCLEOTIDE SEQUENCE [LARGE SCALE GENOMIC DNA]</scope>
    <source>
        <strain evidence="1 2">NRRL 3414</strain>
    </source>
</reference>
<dbReference type="InterPro" id="IPR027417">
    <property type="entry name" value="P-loop_NTPase"/>
</dbReference>
<dbReference type="AlphaFoldDB" id="A0A0J7Z8H4"/>
<dbReference type="EMBL" id="LFNT01000030">
    <property type="protein sequence ID" value="KMS72074.1"/>
    <property type="molecule type" value="Genomic_DNA"/>
</dbReference>
<dbReference type="SUPFAM" id="SSF52540">
    <property type="entry name" value="P-loop containing nucleoside triphosphate hydrolases"/>
    <property type="match status" value="1"/>
</dbReference>
<organism evidence="1 2">
    <name type="scientific">Streptomyces viridochromogenes</name>
    <dbReference type="NCBI Taxonomy" id="1938"/>
    <lineage>
        <taxon>Bacteria</taxon>
        <taxon>Bacillati</taxon>
        <taxon>Actinomycetota</taxon>
        <taxon>Actinomycetes</taxon>
        <taxon>Kitasatosporales</taxon>
        <taxon>Streptomycetaceae</taxon>
        <taxon>Streptomyces</taxon>
    </lineage>
</organism>
<evidence type="ECO:0000313" key="1">
    <source>
        <dbReference type="EMBL" id="KMS72074.1"/>
    </source>
</evidence>
<dbReference type="PATRIC" id="fig|1938.3.peg.8928"/>
<dbReference type="Proteomes" id="UP000037432">
    <property type="component" value="Unassembled WGS sequence"/>
</dbReference>
<evidence type="ECO:0000313" key="2">
    <source>
        <dbReference type="Proteomes" id="UP000037432"/>
    </source>
</evidence>
<proteinExistence type="predicted"/>
<evidence type="ECO:0008006" key="3">
    <source>
        <dbReference type="Google" id="ProtNLM"/>
    </source>
</evidence>
<sequence length="330" mass="36468">MENLTIRSSRLVDLNLLRVRVASNLEEFPAYSYFSSFCADPQAAADYEVVCVDLDRDEIPESVYADKVDKTFRGKRFKAGYFLVHYFGEPAHLVTVGRTFYVFGRALEKTVWPYFVKHILTIFSADHGFLHLKAAGFELPGAGATLLIGRNGAGKTVFLAQACLAGARFLSNTHTLVRDGVAHGVPSSIRVRRDQCFGELIDRHGLTPHMESGDYVTDASTLFDSPRIGSAPVRNVVIVDYNPASPQGLNRISPGAAEVFMDQFSFAVTTYGLKDDLLAHHGSDFDAYVDSLARMRRQLTQLVEGAECYRANVDMLDIDSRNAALKQLAA</sequence>
<name>A0A0J7Z8H4_STRVR</name>
<dbReference type="NCBIfam" id="NF000361">
    <property type="entry name" value="self_FomB_kinase"/>
    <property type="match status" value="1"/>
</dbReference>
<accession>A0A0J7Z8H4</accession>
<comment type="caution">
    <text evidence="1">The sequence shown here is derived from an EMBL/GenBank/DDBJ whole genome shotgun (WGS) entry which is preliminary data.</text>
</comment>